<sequence>MARGDKQSSRTQGRCSGLIGRVLPKEAAKSQKAAIMKFDRATIIRSKEG</sequence>
<evidence type="ECO:0000313" key="1">
    <source>
        <dbReference type="EMBL" id="KAK5844909.1"/>
    </source>
</evidence>
<accession>A0ABR0R121</accession>
<organism evidence="1 2">
    <name type="scientific">Gossypium arboreum</name>
    <name type="common">Tree cotton</name>
    <name type="synonym">Gossypium nanking</name>
    <dbReference type="NCBI Taxonomy" id="29729"/>
    <lineage>
        <taxon>Eukaryota</taxon>
        <taxon>Viridiplantae</taxon>
        <taxon>Streptophyta</taxon>
        <taxon>Embryophyta</taxon>
        <taxon>Tracheophyta</taxon>
        <taxon>Spermatophyta</taxon>
        <taxon>Magnoliopsida</taxon>
        <taxon>eudicotyledons</taxon>
        <taxon>Gunneridae</taxon>
        <taxon>Pentapetalae</taxon>
        <taxon>rosids</taxon>
        <taxon>malvids</taxon>
        <taxon>Malvales</taxon>
        <taxon>Malvaceae</taxon>
        <taxon>Malvoideae</taxon>
        <taxon>Gossypium</taxon>
    </lineage>
</organism>
<proteinExistence type="predicted"/>
<dbReference type="EMBL" id="JARKNE010000001">
    <property type="protein sequence ID" value="KAK5844909.1"/>
    <property type="molecule type" value="Genomic_DNA"/>
</dbReference>
<keyword evidence="2" id="KW-1185">Reference proteome</keyword>
<gene>
    <name evidence="1" type="ORF">PVK06_001055</name>
</gene>
<evidence type="ECO:0000313" key="2">
    <source>
        <dbReference type="Proteomes" id="UP001358586"/>
    </source>
</evidence>
<protein>
    <submittedName>
        <fullName evidence="1">Uncharacterized protein</fullName>
    </submittedName>
</protein>
<reference evidence="1 2" key="1">
    <citation type="submission" date="2023-03" db="EMBL/GenBank/DDBJ databases">
        <title>WGS of Gossypium arboreum.</title>
        <authorList>
            <person name="Yu D."/>
        </authorList>
    </citation>
    <scope>NUCLEOTIDE SEQUENCE [LARGE SCALE GENOMIC DNA]</scope>
    <source>
        <tissue evidence="1">Leaf</tissue>
    </source>
</reference>
<comment type="caution">
    <text evidence="1">The sequence shown here is derived from an EMBL/GenBank/DDBJ whole genome shotgun (WGS) entry which is preliminary data.</text>
</comment>
<dbReference type="Proteomes" id="UP001358586">
    <property type="component" value="Chromosome 1"/>
</dbReference>
<name>A0ABR0R121_GOSAR</name>